<accession>A0A6F8YYA6</accession>
<reference evidence="1 2" key="2">
    <citation type="submission" date="2020-03" db="EMBL/GenBank/DDBJ databases">
        <authorList>
            <person name="Ichikawa N."/>
            <person name="Kimura A."/>
            <person name="Kitahashi Y."/>
            <person name="Uohara A."/>
        </authorList>
    </citation>
    <scope>NUCLEOTIDE SEQUENCE [LARGE SCALE GENOMIC DNA]</scope>
    <source>
        <strain evidence="1 2">NBRC 105367</strain>
    </source>
</reference>
<dbReference type="EMBL" id="AP022871">
    <property type="protein sequence ID" value="BCB90821.1"/>
    <property type="molecule type" value="Genomic_DNA"/>
</dbReference>
<organism evidence="1 2">
    <name type="scientific">Phytohabitans suffuscus</name>
    <dbReference type="NCBI Taxonomy" id="624315"/>
    <lineage>
        <taxon>Bacteria</taxon>
        <taxon>Bacillati</taxon>
        <taxon>Actinomycetota</taxon>
        <taxon>Actinomycetes</taxon>
        <taxon>Micromonosporales</taxon>
        <taxon>Micromonosporaceae</taxon>
    </lineage>
</organism>
<protein>
    <recommendedName>
        <fullName evidence="3">Levansucrase</fullName>
    </recommendedName>
</protein>
<evidence type="ECO:0000313" key="1">
    <source>
        <dbReference type="EMBL" id="BCB90821.1"/>
    </source>
</evidence>
<evidence type="ECO:0000313" key="2">
    <source>
        <dbReference type="Proteomes" id="UP000503011"/>
    </source>
</evidence>
<name>A0A6F8YYA6_9ACTN</name>
<proteinExistence type="predicted"/>
<dbReference type="AlphaFoldDB" id="A0A6F8YYA6"/>
<sequence length="193" mass="20363">MVAHLAFRLDVPDARVGGIVTAGGAVEAYIQATAARLAADGCEVRTEDWHGTPVLVGYRADFRLRWMATKLHLLTVVAPAAAVTQGDLETFTNTAFDYAQAQKGQFRGLQSGVAVFPGLVGTHVDPAALAWAGRRQLVRFGSVARPVAVDVTAGAVGCFRGTAALGFVYSGHLRRKLDAYFPQAAADAPTARP</sequence>
<dbReference type="KEGG" id="psuu:Psuf_081340"/>
<evidence type="ECO:0008006" key="3">
    <source>
        <dbReference type="Google" id="ProtNLM"/>
    </source>
</evidence>
<keyword evidence="2" id="KW-1185">Reference proteome</keyword>
<dbReference type="Proteomes" id="UP000503011">
    <property type="component" value="Chromosome"/>
</dbReference>
<gene>
    <name evidence="1" type="ORF">Psuf_081340</name>
</gene>
<reference evidence="1 2" key="1">
    <citation type="submission" date="2020-03" db="EMBL/GenBank/DDBJ databases">
        <title>Whole genome shotgun sequence of Phytohabitans suffuscus NBRC 105367.</title>
        <authorList>
            <person name="Komaki H."/>
            <person name="Tamura T."/>
        </authorList>
    </citation>
    <scope>NUCLEOTIDE SEQUENCE [LARGE SCALE GENOMIC DNA]</scope>
    <source>
        <strain evidence="1 2">NBRC 105367</strain>
    </source>
</reference>